<evidence type="ECO:0000256" key="1">
    <source>
        <dbReference type="SAM" id="Phobius"/>
    </source>
</evidence>
<dbReference type="HOGENOM" id="CLU_1140632_0_0_14"/>
<gene>
    <name evidence="2" type="ORF">BN85402300</name>
</gene>
<dbReference type="Proteomes" id="UP000032740">
    <property type="component" value="Chromosome"/>
</dbReference>
<accession>U4KJZ2</accession>
<keyword evidence="1" id="KW-0472">Membrane</keyword>
<keyword evidence="1" id="KW-1133">Transmembrane helix</keyword>
<dbReference type="EMBL" id="FO681347">
    <property type="protein sequence ID" value="CCV63807.1"/>
    <property type="molecule type" value="Genomic_DNA"/>
</dbReference>
<feature type="transmembrane region" description="Helical" evidence="1">
    <location>
        <begin position="12"/>
        <end position="32"/>
    </location>
</feature>
<dbReference type="STRING" id="1318466.BN85402300"/>
<sequence length="243" mass="28932">MKKLRNKQNLYFVLTILTFILIIVGSILSFSFDLSFDSSLMIMSAVLFIGLILIIYFKSKLDFYNDNYKYQKLISHRILPFKTKTNVFSDDWYKKIKSEGFNSFRSYEKFEVYYKFDFVSYKSKKQKAAVFLILIKDNDLSFDSQKIVTTIHEFEDAFRKKEKFLHHIVLQYKVTEDSLSSSDLNETLGINFMTQGKRNHLVVINCYYSRKDSEFIFLYSPNFSPNHYYTYASNIILSLIKYK</sequence>
<keyword evidence="3" id="KW-1185">Reference proteome</keyword>
<dbReference type="RefSeq" id="WP_026655349.1">
    <property type="nucleotide sequence ID" value="NC_022538.1"/>
</dbReference>
<name>U4KJZ2_ALTPJ</name>
<feature type="transmembrane region" description="Helical" evidence="1">
    <location>
        <begin position="38"/>
        <end position="57"/>
    </location>
</feature>
<evidence type="ECO:0000313" key="2">
    <source>
        <dbReference type="EMBL" id="CCV63807.1"/>
    </source>
</evidence>
<dbReference type="KEGG" id="apal:BN85402300"/>
<keyword evidence="1" id="KW-0812">Transmembrane</keyword>
<protein>
    <submittedName>
        <fullName evidence="2">Uncharacterized protein</fullName>
    </submittedName>
</protein>
<reference evidence="2 3" key="1">
    <citation type="journal article" date="2013" name="J. Mol. Microbiol. Biotechnol.">
        <title>Analysis of the Complete Genomes of Acholeplasma brassicae , A. palmae and A. laidlawii and Their Comparison to the Obligate Parasites from ' Candidatus Phytoplasma'.</title>
        <authorList>
            <person name="Kube M."/>
            <person name="Siewert C."/>
            <person name="Migdoll A.M."/>
            <person name="Duduk B."/>
            <person name="Holz S."/>
            <person name="Rabus R."/>
            <person name="Seemuller E."/>
            <person name="Mitrovic J."/>
            <person name="Muller I."/>
            <person name="Buttner C."/>
            <person name="Reinhardt R."/>
        </authorList>
    </citation>
    <scope>NUCLEOTIDE SEQUENCE [LARGE SCALE GENOMIC DNA]</scope>
    <source>
        <strain evidence="2 3">J233</strain>
    </source>
</reference>
<dbReference type="AlphaFoldDB" id="U4KJZ2"/>
<proteinExistence type="predicted"/>
<organism evidence="2 3">
    <name type="scientific">Alteracholeplasma palmae (strain ATCC 49389 / J233)</name>
    <name type="common">Acholeplasma palmae</name>
    <dbReference type="NCBI Taxonomy" id="1318466"/>
    <lineage>
        <taxon>Bacteria</taxon>
        <taxon>Bacillati</taxon>
        <taxon>Mycoplasmatota</taxon>
        <taxon>Mollicutes</taxon>
        <taxon>Acholeplasmatales</taxon>
        <taxon>Acholeplasmataceae</taxon>
        <taxon>Acholeplasma</taxon>
    </lineage>
</organism>
<evidence type="ECO:0000313" key="3">
    <source>
        <dbReference type="Proteomes" id="UP000032740"/>
    </source>
</evidence>